<evidence type="ECO:0000313" key="1">
    <source>
        <dbReference type="EMBL" id="MBB3221626.1"/>
    </source>
</evidence>
<gene>
    <name evidence="2" type="ORF">FCL38_00835</name>
    <name evidence="1" type="ORF">FHS02_002436</name>
</gene>
<evidence type="ECO:0000313" key="4">
    <source>
        <dbReference type="Proteomes" id="UP000584325"/>
    </source>
</evidence>
<reference evidence="1 4" key="2">
    <citation type="submission" date="2020-08" db="EMBL/GenBank/DDBJ databases">
        <title>Genomic Encyclopedia of Type Strains, Phase III (KMG-III): the genomes of soil and plant-associated and newly described type strains.</title>
        <authorList>
            <person name="Whitman W."/>
        </authorList>
    </citation>
    <scope>NUCLEOTIDE SEQUENCE [LARGE SCALE GENOMIC DNA]</scope>
    <source>
        <strain evidence="1 4">CECT 7753</strain>
    </source>
</reference>
<accession>A0A4P8HI07</accession>
<proteinExistence type="predicted"/>
<organism evidence="1 4">
    <name type="scientific">Pseudoduganella umbonata</name>
    <dbReference type="NCBI Taxonomy" id="864828"/>
    <lineage>
        <taxon>Bacteria</taxon>
        <taxon>Pseudomonadati</taxon>
        <taxon>Pseudomonadota</taxon>
        <taxon>Betaproteobacteria</taxon>
        <taxon>Burkholderiales</taxon>
        <taxon>Oxalobacteraceae</taxon>
        <taxon>Telluria group</taxon>
        <taxon>Pseudoduganella</taxon>
    </lineage>
</organism>
<protein>
    <submittedName>
        <fullName evidence="1">Uncharacterized protein</fullName>
    </submittedName>
</protein>
<reference evidence="2 3" key="1">
    <citation type="submission" date="2019-05" db="EMBL/GenBank/DDBJ databases">
        <title>Draft Genome Sequences of Six Type Strains of the Genus Massilia.</title>
        <authorList>
            <person name="Miess H."/>
            <person name="Frediansyhah A."/>
            <person name="Gross H."/>
        </authorList>
    </citation>
    <scope>NUCLEOTIDE SEQUENCE [LARGE SCALE GENOMIC DNA]</scope>
    <source>
        <strain evidence="2 3">DSMZ 26121</strain>
    </source>
</reference>
<dbReference type="RefSeq" id="WP_137312032.1">
    <property type="nucleotide sequence ID" value="NZ_CP040017.1"/>
</dbReference>
<name>A0A4P8HI07_9BURK</name>
<dbReference type="Proteomes" id="UP000584325">
    <property type="component" value="Unassembled WGS sequence"/>
</dbReference>
<dbReference type="Proteomes" id="UP000298763">
    <property type="component" value="Chromosome"/>
</dbReference>
<evidence type="ECO:0000313" key="3">
    <source>
        <dbReference type="Proteomes" id="UP000298763"/>
    </source>
</evidence>
<evidence type="ECO:0000313" key="2">
    <source>
        <dbReference type="EMBL" id="QCP09143.1"/>
    </source>
</evidence>
<dbReference type="EMBL" id="JACHXS010000004">
    <property type="protein sequence ID" value="MBB3221626.1"/>
    <property type="molecule type" value="Genomic_DNA"/>
</dbReference>
<sequence length="78" mass="8010">MDFEARIVGGEGSSITSAMACSLVGLGPVPGNGPASRLGERRQLVLDCRTAARGWSVAVRAIDAEGKVGAELARVDVQ</sequence>
<dbReference type="AlphaFoldDB" id="A0A4P8HI07"/>
<dbReference type="EMBL" id="CP040017">
    <property type="protein sequence ID" value="QCP09143.1"/>
    <property type="molecule type" value="Genomic_DNA"/>
</dbReference>
<keyword evidence="3" id="KW-1185">Reference proteome</keyword>